<reference evidence="2" key="3">
    <citation type="submission" date="2022-06" db="UniProtKB">
        <authorList>
            <consortium name="EnsemblMetazoa"/>
        </authorList>
    </citation>
    <scope>IDENTIFICATION</scope>
</reference>
<gene>
    <name evidence="1" type="ORF">SSS_821</name>
</gene>
<evidence type="ECO:0000313" key="1">
    <source>
        <dbReference type="EMBL" id="KAF7493338.1"/>
    </source>
</evidence>
<proteinExistence type="predicted"/>
<name>A0A834RBB6_SARSC</name>
<evidence type="ECO:0000313" key="3">
    <source>
        <dbReference type="Proteomes" id="UP000070412"/>
    </source>
</evidence>
<dbReference type="AlphaFoldDB" id="A0A834RBB6"/>
<dbReference type="Proteomes" id="UP000070412">
    <property type="component" value="Unassembled WGS sequence"/>
</dbReference>
<reference evidence="3" key="1">
    <citation type="journal article" date="2020" name="PLoS Negl. Trop. Dis.">
        <title>High-quality nuclear genome for Sarcoptes scabiei-A critical resource for a neglected parasite.</title>
        <authorList>
            <person name="Korhonen P.K."/>
            <person name="Gasser R.B."/>
            <person name="Ma G."/>
            <person name="Wang T."/>
            <person name="Stroehlein A.J."/>
            <person name="Young N.D."/>
            <person name="Ang C.S."/>
            <person name="Fernando D.D."/>
            <person name="Lu H.C."/>
            <person name="Taylor S."/>
            <person name="Reynolds S.L."/>
            <person name="Mofiz E."/>
            <person name="Najaraj S.H."/>
            <person name="Gowda H."/>
            <person name="Madugundu A."/>
            <person name="Renuse S."/>
            <person name="Holt D."/>
            <person name="Pandey A."/>
            <person name="Papenfuss A.T."/>
            <person name="Fischer K."/>
        </authorList>
    </citation>
    <scope>NUCLEOTIDE SEQUENCE [LARGE SCALE GENOMIC DNA]</scope>
</reference>
<dbReference type="OrthoDB" id="74835at2759"/>
<protein>
    <submittedName>
        <fullName evidence="1 2">Uncharacterized protein</fullName>
    </submittedName>
</protein>
<evidence type="ECO:0000313" key="2">
    <source>
        <dbReference type="EnsemblMetazoa" id="KAF7493338.1"/>
    </source>
</evidence>
<reference evidence="1" key="2">
    <citation type="submission" date="2020-01" db="EMBL/GenBank/DDBJ databases">
        <authorList>
            <person name="Korhonen P.K.K."/>
            <person name="Guangxu M.G."/>
            <person name="Wang T.W."/>
            <person name="Stroehlein A.J.S."/>
            <person name="Young N.D."/>
            <person name="Ang C.-S.A."/>
            <person name="Fernando D.W.F."/>
            <person name="Lu H.L."/>
            <person name="Taylor S.T."/>
            <person name="Ehtesham M.E.M."/>
            <person name="Najaraj S.H.N."/>
            <person name="Harsha G.H.G."/>
            <person name="Madugundu A.M."/>
            <person name="Renuse S.R."/>
            <person name="Holt D.H."/>
            <person name="Pandey A.P."/>
            <person name="Papenfuss A.P."/>
            <person name="Gasser R.B.G."/>
            <person name="Fischer K.F."/>
        </authorList>
    </citation>
    <scope>NUCLEOTIDE SEQUENCE</scope>
    <source>
        <strain evidence="1">SSS_KF_BRIS2020</strain>
    </source>
</reference>
<organism evidence="1">
    <name type="scientific">Sarcoptes scabiei</name>
    <name type="common">Itch mite</name>
    <name type="synonym">Acarus scabiei</name>
    <dbReference type="NCBI Taxonomy" id="52283"/>
    <lineage>
        <taxon>Eukaryota</taxon>
        <taxon>Metazoa</taxon>
        <taxon>Ecdysozoa</taxon>
        <taxon>Arthropoda</taxon>
        <taxon>Chelicerata</taxon>
        <taxon>Arachnida</taxon>
        <taxon>Acari</taxon>
        <taxon>Acariformes</taxon>
        <taxon>Sarcoptiformes</taxon>
        <taxon>Astigmata</taxon>
        <taxon>Psoroptidia</taxon>
        <taxon>Sarcoptoidea</taxon>
        <taxon>Sarcoptidae</taxon>
        <taxon>Sarcoptinae</taxon>
        <taxon>Sarcoptes</taxon>
    </lineage>
</organism>
<accession>A0A834RBB6</accession>
<keyword evidence="3" id="KW-1185">Reference proteome</keyword>
<sequence>MFIEVIAFSKDTGIPLFIHRIRSNESMDRTESINSSLETQLNYSSVLYGIRQFGSLMDCQLEMARDASNQLKFRWFQTGKILLILYSNQKQFQNQSLPFHNNNDDHLQRLLKIICDLIRMICGENIFNLENFDLQKRNLKSALPYLNYLTRSFQSLNNLKRIDSLIQFTKFHPSSIGQRSKLTDSIAQLLNRFNDTIQTWALFWNDQIYRTDRYWWKMMSVKNKASTSIVFLITSILETDSDCLEPMRKLSIWLPNSQNQSNLLIYRIMPEIKLAVIIPEKIELENFGNELLANLGRIKLCPAEFFDEEIKKMDLFFEEIKQTITLPRNFAFFLFDLNNRIYLHYNQKLIEENQDRLIELMSVEELFNENPNHQQKIKNSQWCLGDRFWIFTLSNSHHSILVLYNLDIPHQDYGQSRKLFDSTRKLFDYLINRKLF</sequence>
<dbReference type="EMBL" id="WVUK01000056">
    <property type="protein sequence ID" value="KAF7493338.1"/>
    <property type="molecule type" value="Genomic_DNA"/>
</dbReference>
<dbReference type="EnsemblMetazoa" id="SSS_821s_mrna">
    <property type="protein sequence ID" value="KAF7493338.1"/>
    <property type="gene ID" value="SSS_821"/>
</dbReference>